<dbReference type="RefSeq" id="XP_052905605.1">
    <property type="nucleotide sequence ID" value="XM_053047780.1"/>
</dbReference>
<dbReference type="GO" id="GO:0031965">
    <property type="term" value="C:nuclear membrane"/>
    <property type="evidence" value="ECO:0007669"/>
    <property type="project" value="InterPro"/>
</dbReference>
<organism evidence="3 4">
    <name type="scientific">Nematocida ausubeli (strain ATCC PRA-371 / ERTm2)</name>
    <name type="common">Nematode killer fungus</name>
    <dbReference type="NCBI Taxonomy" id="1913371"/>
    <lineage>
        <taxon>Eukaryota</taxon>
        <taxon>Fungi</taxon>
        <taxon>Fungi incertae sedis</taxon>
        <taxon>Microsporidia</taxon>
        <taxon>Nematocida</taxon>
    </lineage>
</organism>
<keyword evidence="1" id="KW-0472">Membrane</keyword>
<dbReference type="PANTHER" id="PTHR28136:SF1">
    <property type="entry name" value="NUCLEUS EXPORT PROTEIN BRL1"/>
    <property type="match status" value="1"/>
</dbReference>
<dbReference type="SMART" id="SM01042">
    <property type="entry name" value="Brr6_like_C_C"/>
    <property type="match status" value="1"/>
</dbReference>
<dbReference type="GO" id="GO:0055088">
    <property type="term" value="P:lipid homeostasis"/>
    <property type="evidence" value="ECO:0007669"/>
    <property type="project" value="InterPro"/>
</dbReference>
<reference evidence="3 4" key="1">
    <citation type="journal article" date="2014" name="Genome Announc.">
        <title>Genome Sequence of the Microsporidian Species Nematocida sp1 Strain ERTm6 (ATCC PRA-372).</title>
        <authorList>
            <person name="Bakowski M.A."/>
            <person name="Priest M."/>
            <person name="Young S."/>
            <person name="Cuomo C.A."/>
            <person name="Troemel E.R."/>
        </authorList>
    </citation>
    <scope>NUCLEOTIDE SEQUENCE [LARGE SCALE GENOMIC DNA]</scope>
    <source>
        <strain evidence="3 4">ERTm6</strain>
    </source>
</reference>
<gene>
    <name evidence="3" type="ORF">NESG_00123</name>
</gene>
<feature type="domain" description="Brl1/Brr6" evidence="2">
    <location>
        <begin position="75"/>
        <end position="200"/>
    </location>
</feature>
<evidence type="ECO:0000256" key="1">
    <source>
        <dbReference type="SAM" id="Phobius"/>
    </source>
</evidence>
<keyword evidence="1" id="KW-0812">Transmembrane</keyword>
<protein>
    <recommendedName>
        <fullName evidence="2">Brl1/Brr6 domain-containing protein</fullName>
    </recommendedName>
</protein>
<dbReference type="HOGENOM" id="CLU_1332255_0_0_1"/>
<dbReference type="Pfam" id="PF10104">
    <property type="entry name" value="Brr6_like_C_C"/>
    <property type="match status" value="1"/>
</dbReference>
<dbReference type="Proteomes" id="UP000054524">
    <property type="component" value="Unassembled WGS sequence"/>
</dbReference>
<evidence type="ECO:0000259" key="2">
    <source>
        <dbReference type="SMART" id="SM01042"/>
    </source>
</evidence>
<dbReference type="GO" id="GO:0006998">
    <property type="term" value="P:nuclear envelope organization"/>
    <property type="evidence" value="ECO:0007669"/>
    <property type="project" value="InterPro"/>
</dbReference>
<comment type="caution">
    <text evidence="3">The sequence shown here is derived from an EMBL/GenBank/DDBJ whole genome shotgun (WGS) entry which is preliminary data.</text>
</comment>
<keyword evidence="1" id="KW-1133">Transmembrane helix</keyword>
<dbReference type="EMBL" id="AKIJ01000001">
    <property type="protein sequence ID" value="KFG27050.1"/>
    <property type="molecule type" value="Genomic_DNA"/>
</dbReference>
<dbReference type="PANTHER" id="PTHR28136">
    <property type="entry name" value="NUCLEUS EXPORT PROTEIN BRR6"/>
    <property type="match status" value="1"/>
</dbReference>
<dbReference type="GeneID" id="77675096"/>
<feature type="transmembrane region" description="Helical" evidence="1">
    <location>
        <begin position="177"/>
        <end position="197"/>
    </location>
</feature>
<name>A0A086J4I2_NEMA1</name>
<keyword evidence="4" id="KW-1185">Reference proteome</keyword>
<proteinExistence type="predicted"/>
<dbReference type="OrthoDB" id="5961at2759"/>
<accession>A0A086J4I2</accession>
<sequence length="201" mass="23001">MTAPIDINWGRKEQRRPISKTQPYTFFTFSNPKKRKADDQVFAARPIIRPQADVPAECQPGVPHHERLLKVNLVLQAYLSLIFNAFVVGLVVLLLIKGAVMLKNDIEVRINASIIDQKTQIADCAREYRINRCSPEERVPAMEKQCQVWEKCMTQDPIRQELGKIILRLFSEGAEELMSALSVRSVLLASFALIIILRFRK</sequence>
<dbReference type="InterPro" id="IPR018767">
    <property type="entry name" value="Brl1/Brr6_dom"/>
</dbReference>
<evidence type="ECO:0000313" key="4">
    <source>
        <dbReference type="Proteomes" id="UP000054524"/>
    </source>
</evidence>
<dbReference type="AlphaFoldDB" id="A0A086J4I2"/>
<feature type="transmembrane region" description="Helical" evidence="1">
    <location>
        <begin position="73"/>
        <end position="96"/>
    </location>
</feature>
<evidence type="ECO:0000313" key="3">
    <source>
        <dbReference type="EMBL" id="KFG27050.1"/>
    </source>
</evidence>
<dbReference type="InterPro" id="IPR040202">
    <property type="entry name" value="Brl1/Brr6"/>
</dbReference>